<dbReference type="Gene3D" id="2.40.50.140">
    <property type="entry name" value="Nucleic acid-binding proteins"/>
    <property type="match status" value="1"/>
</dbReference>
<dbReference type="EMBL" id="VSSQ01070830">
    <property type="protein sequence ID" value="MPN22567.1"/>
    <property type="molecule type" value="Genomic_DNA"/>
</dbReference>
<dbReference type="GO" id="GO:0005737">
    <property type="term" value="C:cytoplasm"/>
    <property type="evidence" value="ECO:0007669"/>
    <property type="project" value="UniProtKB-ARBA"/>
</dbReference>
<dbReference type="GO" id="GO:0003735">
    <property type="term" value="F:structural constituent of ribosome"/>
    <property type="evidence" value="ECO:0007669"/>
    <property type="project" value="TreeGrafter"/>
</dbReference>
<protein>
    <submittedName>
        <fullName evidence="2">Protein YhgF</fullName>
    </submittedName>
</protein>
<dbReference type="InterPro" id="IPR010994">
    <property type="entry name" value="RuvA_2-like"/>
</dbReference>
<dbReference type="Pfam" id="PF00575">
    <property type="entry name" value="S1"/>
    <property type="match status" value="1"/>
</dbReference>
<dbReference type="InterPro" id="IPR012340">
    <property type="entry name" value="NA-bd_OB-fold"/>
</dbReference>
<dbReference type="FunFam" id="2.40.50.140:FF:000051">
    <property type="entry name" value="RNA-binding transcriptional accessory protein"/>
    <property type="match status" value="1"/>
</dbReference>
<dbReference type="SUPFAM" id="SSF50249">
    <property type="entry name" value="Nucleic acid-binding proteins"/>
    <property type="match status" value="1"/>
</dbReference>
<dbReference type="GO" id="GO:0006412">
    <property type="term" value="P:translation"/>
    <property type="evidence" value="ECO:0007669"/>
    <property type="project" value="TreeGrafter"/>
</dbReference>
<evidence type="ECO:0000259" key="1">
    <source>
        <dbReference type="PROSITE" id="PS50126"/>
    </source>
</evidence>
<reference evidence="2" key="1">
    <citation type="submission" date="2019-08" db="EMBL/GenBank/DDBJ databases">
        <authorList>
            <person name="Kucharzyk K."/>
            <person name="Murdoch R.W."/>
            <person name="Higgins S."/>
            <person name="Loffler F."/>
        </authorList>
    </citation>
    <scope>NUCLEOTIDE SEQUENCE</scope>
</reference>
<gene>
    <name evidence="2" type="primary">yhgF_40</name>
    <name evidence="2" type="ORF">SDC9_169950</name>
</gene>
<dbReference type="CDD" id="cd05685">
    <property type="entry name" value="S1_Tex"/>
    <property type="match status" value="1"/>
</dbReference>
<dbReference type="PANTHER" id="PTHR10724">
    <property type="entry name" value="30S RIBOSOMAL PROTEIN S1"/>
    <property type="match status" value="1"/>
</dbReference>
<accession>A0A645G6Q2</accession>
<comment type="caution">
    <text evidence="2">The sequence shown here is derived from an EMBL/GenBank/DDBJ whole genome shotgun (WGS) entry which is preliminary data.</text>
</comment>
<name>A0A645G6Q2_9ZZZZ</name>
<dbReference type="Pfam" id="PF12836">
    <property type="entry name" value="HHH_3"/>
    <property type="match status" value="1"/>
</dbReference>
<evidence type="ECO:0000313" key="2">
    <source>
        <dbReference type="EMBL" id="MPN22567.1"/>
    </source>
</evidence>
<dbReference type="InterPro" id="IPR041692">
    <property type="entry name" value="HHH_9"/>
</dbReference>
<dbReference type="InterPro" id="IPR050437">
    <property type="entry name" value="Ribos_protein_bS1-like"/>
</dbReference>
<organism evidence="2">
    <name type="scientific">bioreactor metagenome</name>
    <dbReference type="NCBI Taxonomy" id="1076179"/>
    <lineage>
        <taxon>unclassified sequences</taxon>
        <taxon>metagenomes</taxon>
        <taxon>ecological metagenomes</taxon>
    </lineage>
</organism>
<dbReference type="Pfam" id="PF17674">
    <property type="entry name" value="HHH_9"/>
    <property type="match status" value="1"/>
</dbReference>
<dbReference type="SUPFAM" id="SSF47781">
    <property type="entry name" value="RuvA domain 2-like"/>
    <property type="match status" value="2"/>
</dbReference>
<dbReference type="Gene3D" id="1.10.150.310">
    <property type="entry name" value="Tex RuvX-like domain-like"/>
    <property type="match status" value="1"/>
</dbReference>
<dbReference type="AlphaFoldDB" id="A0A645G6Q2"/>
<proteinExistence type="predicted"/>
<dbReference type="InterPro" id="IPR003029">
    <property type="entry name" value="S1_domain"/>
</dbReference>
<dbReference type="InterPro" id="IPR044146">
    <property type="entry name" value="S1_Tex"/>
</dbReference>
<dbReference type="SMART" id="SM00316">
    <property type="entry name" value="S1"/>
    <property type="match status" value="1"/>
</dbReference>
<feature type="domain" description="S1 motif" evidence="1">
    <location>
        <begin position="150"/>
        <end position="219"/>
    </location>
</feature>
<dbReference type="GO" id="GO:0003729">
    <property type="term" value="F:mRNA binding"/>
    <property type="evidence" value="ECO:0007669"/>
    <property type="project" value="TreeGrafter"/>
</dbReference>
<dbReference type="PROSITE" id="PS50126">
    <property type="entry name" value="S1"/>
    <property type="match status" value="1"/>
</dbReference>
<dbReference type="PANTHER" id="PTHR10724:SF10">
    <property type="entry name" value="S1 RNA-BINDING DOMAIN-CONTAINING PROTEIN 1"/>
    <property type="match status" value="1"/>
</dbReference>
<sequence>MLQHISGLNKTIAQNIVTYRDENGAFNARTQLKKVPRLGPKAYEQAIGFLRIPDGKNVLDNTGIHPESYAVAKEILTMNQLTEKDLGTSEATEVLKKLKPEALAKTMEIGEETLTDILEGLTQPGRDMREEMPAPLLRQDVLSMEDLKAGMELKGTVRNVIDFGAFVDIGVKQDGLVHISKLSKKFVKHPTDVVSVGDVVTVWVEQVDVKKGRISLTMLSPYEE</sequence>
<dbReference type="FunFam" id="1.10.150.310:FF:000001">
    <property type="entry name" value="RNA-binding transcriptional accessory protein"/>
    <property type="match status" value="1"/>
</dbReference>